<dbReference type="Proteomes" id="UP001596114">
    <property type="component" value="Unassembled WGS sequence"/>
</dbReference>
<evidence type="ECO:0000313" key="5">
    <source>
        <dbReference type="Proteomes" id="UP001596114"/>
    </source>
</evidence>
<dbReference type="PRINTS" id="PR00081">
    <property type="entry name" value="GDHRDH"/>
</dbReference>
<evidence type="ECO:0000256" key="3">
    <source>
        <dbReference type="RuleBase" id="RU000363"/>
    </source>
</evidence>
<keyword evidence="5" id="KW-1185">Reference proteome</keyword>
<dbReference type="PANTHER" id="PTHR44169:SF6">
    <property type="entry name" value="NADPH-DEPENDENT 1-ACYLDIHYDROXYACETONE PHOSPHATE REDUCTASE"/>
    <property type="match status" value="1"/>
</dbReference>
<dbReference type="PRINTS" id="PR00080">
    <property type="entry name" value="SDRFAMILY"/>
</dbReference>
<evidence type="ECO:0000313" key="4">
    <source>
        <dbReference type="EMBL" id="MFC5525390.1"/>
    </source>
</evidence>
<evidence type="ECO:0000256" key="2">
    <source>
        <dbReference type="ARBA" id="ARBA00023002"/>
    </source>
</evidence>
<keyword evidence="2" id="KW-0560">Oxidoreductase</keyword>
<sequence length="276" mass="29483">MTTKIALITGASSGIGEATARQLLMDGYRVYAAARRLERMQPLAAAGARLLALDLTDDASIVAAVDAIRQAEGRLDVLVNNAGYGSYGALEDVPLAEGRRQFEVNLFGLARLIQLGTPLMRAQGAGTIVNITSIGGKMHEPMGSWYHATKFAVEGLSDCLRMELAPFGIHVVVVEPGAIRTEWSSIAQQSLLQHSGHTAYAGQATAHARMLAGSDSSSLVSPPEVVARTIARALRARRPRTRYATGGGARTILFLRRLLSDRAFDAVMRMAEKGLA</sequence>
<evidence type="ECO:0000256" key="1">
    <source>
        <dbReference type="ARBA" id="ARBA00006484"/>
    </source>
</evidence>
<dbReference type="RefSeq" id="WP_377318428.1">
    <property type="nucleotide sequence ID" value="NZ_JBHSNF010000001.1"/>
</dbReference>
<dbReference type="InterPro" id="IPR036291">
    <property type="entry name" value="NAD(P)-bd_dom_sf"/>
</dbReference>
<comment type="caution">
    <text evidence="4">The sequence shown here is derived from an EMBL/GenBank/DDBJ whole genome shotgun (WGS) entry which is preliminary data.</text>
</comment>
<gene>
    <name evidence="4" type="ORF">ACFPPA_06500</name>
</gene>
<proteinExistence type="inferred from homology"/>
<dbReference type="NCBIfam" id="NF004826">
    <property type="entry name" value="PRK06182.1"/>
    <property type="match status" value="1"/>
</dbReference>
<dbReference type="EMBL" id="JBHSNF010000001">
    <property type="protein sequence ID" value="MFC5525390.1"/>
    <property type="molecule type" value="Genomic_DNA"/>
</dbReference>
<dbReference type="Gene3D" id="3.40.50.720">
    <property type="entry name" value="NAD(P)-binding Rossmann-like Domain"/>
    <property type="match status" value="1"/>
</dbReference>
<reference evidence="5" key="1">
    <citation type="journal article" date="2019" name="Int. J. Syst. Evol. Microbiol.">
        <title>The Global Catalogue of Microorganisms (GCM) 10K type strain sequencing project: providing services to taxonomists for standard genome sequencing and annotation.</title>
        <authorList>
            <consortium name="The Broad Institute Genomics Platform"/>
            <consortium name="The Broad Institute Genome Sequencing Center for Infectious Disease"/>
            <person name="Wu L."/>
            <person name="Ma J."/>
        </authorList>
    </citation>
    <scope>NUCLEOTIDE SEQUENCE [LARGE SCALE GENOMIC DNA]</scope>
    <source>
        <strain evidence="5">CGMCC 1.16619</strain>
    </source>
</reference>
<organism evidence="4 5">
    <name type="scientific">Rhodanobacter ginsengisoli</name>
    <dbReference type="NCBI Taxonomy" id="418646"/>
    <lineage>
        <taxon>Bacteria</taxon>
        <taxon>Pseudomonadati</taxon>
        <taxon>Pseudomonadota</taxon>
        <taxon>Gammaproteobacteria</taxon>
        <taxon>Lysobacterales</taxon>
        <taxon>Rhodanobacteraceae</taxon>
        <taxon>Rhodanobacter</taxon>
    </lineage>
</organism>
<dbReference type="InterPro" id="IPR002347">
    <property type="entry name" value="SDR_fam"/>
</dbReference>
<comment type="similarity">
    <text evidence="1 3">Belongs to the short-chain dehydrogenases/reductases (SDR) family.</text>
</comment>
<dbReference type="CDD" id="cd05374">
    <property type="entry name" value="17beta-HSD-like_SDR_c"/>
    <property type="match status" value="1"/>
</dbReference>
<accession>A0ABW0QKP5</accession>
<dbReference type="SUPFAM" id="SSF51735">
    <property type="entry name" value="NAD(P)-binding Rossmann-fold domains"/>
    <property type="match status" value="1"/>
</dbReference>
<name>A0ABW0QKP5_9GAMM</name>
<dbReference type="Pfam" id="PF00106">
    <property type="entry name" value="adh_short"/>
    <property type="match status" value="1"/>
</dbReference>
<protein>
    <submittedName>
        <fullName evidence="4">Oxidoreductase</fullName>
    </submittedName>
</protein>
<dbReference type="PANTHER" id="PTHR44169">
    <property type="entry name" value="NADPH-DEPENDENT 1-ACYLDIHYDROXYACETONE PHOSPHATE REDUCTASE"/>
    <property type="match status" value="1"/>
</dbReference>